<name>A6UWE6_META3</name>
<dbReference type="STRING" id="419665.Maeo_1242"/>
<keyword evidence="2" id="KW-1185">Reference proteome</keyword>
<dbReference type="Proteomes" id="UP000001106">
    <property type="component" value="Chromosome"/>
</dbReference>
<evidence type="ECO:0000313" key="2">
    <source>
        <dbReference type="Proteomes" id="UP000001106"/>
    </source>
</evidence>
<organism evidence="1 2">
    <name type="scientific">Methanococcus aeolicus (strain ATCC BAA-1280 / DSM 17508 / OCM 812 / Nankai-3)</name>
    <dbReference type="NCBI Taxonomy" id="419665"/>
    <lineage>
        <taxon>Archaea</taxon>
        <taxon>Methanobacteriati</taxon>
        <taxon>Methanobacteriota</taxon>
        <taxon>Methanomada group</taxon>
        <taxon>Methanococci</taxon>
        <taxon>Methanococcales</taxon>
        <taxon>Methanococcaceae</taxon>
        <taxon>Methanococcus</taxon>
    </lineage>
</organism>
<dbReference type="RefSeq" id="WP_011973950.1">
    <property type="nucleotide sequence ID" value="NC_009635.1"/>
</dbReference>
<dbReference type="eggNOG" id="arCOG09565">
    <property type="taxonomic scope" value="Archaea"/>
</dbReference>
<accession>A6UWE6</accession>
<dbReference type="KEGG" id="mae:Maeo_1242"/>
<evidence type="ECO:0000313" key="1">
    <source>
        <dbReference type="EMBL" id="ABR56818.1"/>
    </source>
</evidence>
<dbReference type="HOGENOM" id="CLU_1700264_0_0_2"/>
<reference evidence="1" key="1">
    <citation type="submission" date="2007-06" db="EMBL/GenBank/DDBJ databases">
        <title>Complete sequence of Methanococcus aeolicus Nankai-3.</title>
        <authorList>
            <consortium name="US DOE Joint Genome Institute"/>
            <person name="Copeland A."/>
            <person name="Lucas S."/>
            <person name="Lapidus A."/>
            <person name="Barry K."/>
            <person name="Glavina del Rio T."/>
            <person name="Dalin E."/>
            <person name="Tice H."/>
            <person name="Pitluck S."/>
            <person name="Chain P."/>
            <person name="Malfatti S."/>
            <person name="Shin M."/>
            <person name="Vergez L."/>
            <person name="Schmutz J."/>
            <person name="Larimer F."/>
            <person name="Land M."/>
            <person name="Hauser L."/>
            <person name="Kyrpides N."/>
            <person name="Lykidis A."/>
            <person name="Sieprawska-Lupa M."/>
            <person name="Whitman W.B."/>
            <person name="Richardson P."/>
        </authorList>
    </citation>
    <scope>NUCLEOTIDE SEQUENCE [LARGE SCALE GENOMIC DNA]</scope>
    <source>
        <strain evidence="1">Nankai-3</strain>
    </source>
</reference>
<protein>
    <submittedName>
        <fullName evidence="1">Uncharacterized protein</fullName>
    </submittedName>
</protein>
<sequence length="154" mass="18951">MIKKYYLYIELCNYYLEKFKKKDNFYYHLQNFIYEDIKKFDTKPLNNIDNLCHYAWHIYHSLKSIEEKKNFIFVLFAMYNKIIELFKNMKFVYIKKILTTIKVNEEIFKNNYYVFDSDNFRFLIYGGDNLISDISSKSEVMELCKYFRIPVSVV</sequence>
<dbReference type="AlphaFoldDB" id="A6UWE6"/>
<dbReference type="EMBL" id="CP000743">
    <property type="protein sequence ID" value="ABR56818.1"/>
    <property type="molecule type" value="Genomic_DNA"/>
</dbReference>
<proteinExistence type="predicted"/>
<gene>
    <name evidence="1" type="ordered locus">Maeo_1242</name>
</gene>
<dbReference type="GeneID" id="5327147"/>